<evidence type="ECO:0000256" key="8">
    <source>
        <dbReference type="SAM" id="SignalP"/>
    </source>
</evidence>
<comment type="subcellular location">
    <subcellularLocation>
        <location evidence="1">Cytoplasm</location>
    </subcellularLocation>
</comment>
<evidence type="ECO:0000256" key="5">
    <source>
        <dbReference type="ARBA" id="ARBA00022603"/>
    </source>
</evidence>
<dbReference type="GO" id="GO:0004719">
    <property type="term" value="F:protein-L-isoaspartate (D-aspartate) O-methyltransferase activity"/>
    <property type="evidence" value="ECO:0007669"/>
    <property type="project" value="UniProtKB-EC"/>
</dbReference>
<dbReference type="WBParaSite" id="TREG1_114850.1">
    <property type="protein sequence ID" value="TREG1_114850.1"/>
    <property type="gene ID" value="TREG1_114850"/>
</dbReference>
<dbReference type="InterPro" id="IPR000682">
    <property type="entry name" value="PCMT"/>
</dbReference>
<dbReference type="PANTHER" id="PTHR11579">
    <property type="entry name" value="PROTEIN-L-ISOASPARTATE O-METHYLTRANSFERASE"/>
    <property type="match status" value="1"/>
</dbReference>
<evidence type="ECO:0000313" key="10">
    <source>
        <dbReference type="WBParaSite" id="TREG1_114850.1"/>
    </source>
</evidence>
<dbReference type="Pfam" id="PF01135">
    <property type="entry name" value="PCMT"/>
    <property type="match status" value="1"/>
</dbReference>
<proteinExistence type="inferred from homology"/>
<protein>
    <recommendedName>
        <fullName evidence="3">protein-L-isoaspartate(D-aspartate) O-methyltransferase</fullName>
        <ecNumber evidence="3">2.1.1.77</ecNumber>
    </recommendedName>
</protein>
<accession>A0AA85IWT8</accession>
<dbReference type="InterPro" id="IPR029063">
    <property type="entry name" value="SAM-dependent_MTases_sf"/>
</dbReference>
<keyword evidence="6" id="KW-0808">Transferase</keyword>
<evidence type="ECO:0000256" key="6">
    <source>
        <dbReference type="ARBA" id="ARBA00022679"/>
    </source>
</evidence>
<dbReference type="EC" id="2.1.1.77" evidence="3"/>
<dbReference type="GO" id="GO:0005737">
    <property type="term" value="C:cytoplasm"/>
    <property type="evidence" value="ECO:0007669"/>
    <property type="project" value="UniProtKB-SubCell"/>
</dbReference>
<evidence type="ECO:0000256" key="4">
    <source>
        <dbReference type="ARBA" id="ARBA00022490"/>
    </source>
</evidence>
<dbReference type="SUPFAM" id="SSF53335">
    <property type="entry name" value="S-adenosyl-L-methionine-dependent methyltransferases"/>
    <property type="match status" value="1"/>
</dbReference>
<evidence type="ECO:0000256" key="1">
    <source>
        <dbReference type="ARBA" id="ARBA00004496"/>
    </source>
</evidence>
<evidence type="ECO:0000256" key="2">
    <source>
        <dbReference type="ARBA" id="ARBA00005369"/>
    </source>
</evidence>
<keyword evidence="7" id="KW-0949">S-adenosyl-L-methionine</keyword>
<keyword evidence="4" id="KW-0963">Cytoplasm</keyword>
<keyword evidence="8" id="KW-0732">Signal</keyword>
<sequence length="297" mass="33290">MFTTSLILIILFSLHEPCSSRDFHWANLTYLKIVDKMQADGYFSSNRVRDALKFTDPWFFLTKDPYSMKEHDIGYGAKMGAPTTNARVLQALEAHLQRGSQALDIETSGGYLAACMWLMVRAKGVVVATSRIEQLTKLAENNVDRWRNNSFMPILGSKSTGILFATGDPFTLQKAHPSYDAIYLRTTDQRTIDSYQKLLKVGGRLAGTHTYDDGKIKLVVVDRDAAGSFKQTVLVDEKHPETVITPSLPSGPDDSQPGLFDPDYIGYTSMQVRHIPDKNISLLLCITIILLMSFFRP</sequence>
<reference evidence="10" key="2">
    <citation type="submission" date="2023-11" db="UniProtKB">
        <authorList>
            <consortium name="WormBaseParasite"/>
        </authorList>
    </citation>
    <scope>IDENTIFICATION</scope>
</reference>
<evidence type="ECO:0000313" key="9">
    <source>
        <dbReference type="Proteomes" id="UP000050795"/>
    </source>
</evidence>
<dbReference type="Proteomes" id="UP000050795">
    <property type="component" value="Unassembled WGS sequence"/>
</dbReference>
<organism evidence="9 10">
    <name type="scientific">Trichobilharzia regenti</name>
    <name type="common">Nasal bird schistosome</name>
    <dbReference type="NCBI Taxonomy" id="157069"/>
    <lineage>
        <taxon>Eukaryota</taxon>
        <taxon>Metazoa</taxon>
        <taxon>Spiralia</taxon>
        <taxon>Lophotrochozoa</taxon>
        <taxon>Platyhelminthes</taxon>
        <taxon>Trematoda</taxon>
        <taxon>Digenea</taxon>
        <taxon>Strigeidida</taxon>
        <taxon>Schistosomatoidea</taxon>
        <taxon>Schistosomatidae</taxon>
        <taxon>Trichobilharzia</taxon>
    </lineage>
</organism>
<feature type="signal peptide" evidence="8">
    <location>
        <begin position="1"/>
        <end position="20"/>
    </location>
</feature>
<reference evidence="9" key="1">
    <citation type="submission" date="2022-06" db="EMBL/GenBank/DDBJ databases">
        <authorList>
            <person name="Berger JAMES D."/>
            <person name="Berger JAMES D."/>
        </authorList>
    </citation>
    <scope>NUCLEOTIDE SEQUENCE [LARGE SCALE GENOMIC DNA]</scope>
</reference>
<dbReference type="GO" id="GO:0032259">
    <property type="term" value="P:methylation"/>
    <property type="evidence" value="ECO:0007669"/>
    <property type="project" value="UniProtKB-KW"/>
</dbReference>
<name>A0AA85IWT8_TRIRE</name>
<keyword evidence="5" id="KW-0489">Methyltransferase</keyword>
<evidence type="ECO:0000256" key="7">
    <source>
        <dbReference type="ARBA" id="ARBA00022691"/>
    </source>
</evidence>
<dbReference type="Gene3D" id="3.40.50.150">
    <property type="entry name" value="Vaccinia Virus protein VP39"/>
    <property type="match status" value="1"/>
</dbReference>
<feature type="chain" id="PRO_5041699628" description="protein-L-isoaspartate(D-aspartate) O-methyltransferase" evidence="8">
    <location>
        <begin position="21"/>
        <end position="297"/>
    </location>
</feature>
<dbReference type="AlphaFoldDB" id="A0AA85IWT8"/>
<evidence type="ECO:0000256" key="3">
    <source>
        <dbReference type="ARBA" id="ARBA00011890"/>
    </source>
</evidence>
<dbReference type="PANTHER" id="PTHR11579:SF0">
    <property type="entry name" value="PROTEIN-L-ISOASPARTATE(D-ASPARTATE) O-METHYLTRANSFERASE"/>
    <property type="match status" value="1"/>
</dbReference>
<comment type="similarity">
    <text evidence="2">Belongs to the methyltransferase superfamily. L-isoaspartyl/D-aspartyl protein methyltransferase family.</text>
</comment>
<keyword evidence="9" id="KW-1185">Reference proteome</keyword>